<sequence length="264" mass="29739">MSKQFPQELVDEVIDNLNNPRDLRACSLVSSKWLERSRRKLFANVALNTWNFDKWQRNIPPGSNGVSAYVRSLTLRQAQSIISLEPETLMGIMDHLTSFRRLEVLLLHDVNFDDLFDGPSLIRCFGHFGISAKSLHLHGIRTDISTMLFFVSLFPNLDHLTISSPMLSKLSGVIEVPIGVLPLRGTLRLSRFWATNYTLLQGILLIPLHLEEISVTHSQIADSGILNRLIEACAPTLKKVELAHLTSGTCHTLILYRIGPLMAY</sequence>
<reference evidence="1" key="2">
    <citation type="journal article" date="2020" name="Nat. Commun.">
        <title>Large-scale genome sequencing of mycorrhizal fungi provides insights into the early evolution of symbiotic traits.</title>
        <authorList>
            <person name="Miyauchi S."/>
            <person name="Kiss E."/>
            <person name="Kuo A."/>
            <person name="Drula E."/>
            <person name="Kohler A."/>
            <person name="Sanchez-Garcia M."/>
            <person name="Morin E."/>
            <person name="Andreopoulos B."/>
            <person name="Barry K.W."/>
            <person name="Bonito G."/>
            <person name="Buee M."/>
            <person name="Carver A."/>
            <person name="Chen C."/>
            <person name="Cichocki N."/>
            <person name="Clum A."/>
            <person name="Culley D."/>
            <person name="Crous P.W."/>
            <person name="Fauchery L."/>
            <person name="Girlanda M."/>
            <person name="Hayes R.D."/>
            <person name="Keri Z."/>
            <person name="LaButti K."/>
            <person name="Lipzen A."/>
            <person name="Lombard V."/>
            <person name="Magnuson J."/>
            <person name="Maillard F."/>
            <person name="Murat C."/>
            <person name="Nolan M."/>
            <person name="Ohm R.A."/>
            <person name="Pangilinan J."/>
            <person name="Pereira M.F."/>
            <person name="Perotto S."/>
            <person name="Peter M."/>
            <person name="Pfister S."/>
            <person name="Riley R."/>
            <person name="Sitrit Y."/>
            <person name="Stielow J.B."/>
            <person name="Szollosi G."/>
            <person name="Zifcakova L."/>
            <person name="Stursova M."/>
            <person name="Spatafora J.W."/>
            <person name="Tedersoo L."/>
            <person name="Vaario L.M."/>
            <person name="Yamada A."/>
            <person name="Yan M."/>
            <person name="Wang P."/>
            <person name="Xu J."/>
            <person name="Bruns T."/>
            <person name="Baldrian P."/>
            <person name="Vilgalys R."/>
            <person name="Dunand C."/>
            <person name="Henrissat B."/>
            <person name="Grigoriev I.V."/>
            <person name="Hibbett D."/>
            <person name="Nagy L.G."/>
            <person name="Martin F.M."/>
        </authorList>
    </citation>
    <scope>NUCLEOTIDE SEQUENCE</scope>
    <source>
        <strain evidence="1">P2</strain>
    </source>
</reference>
<gene>
    <name evidence="1" type="ORF">BDM02DRAFT_3117744</name>
</gene>
<comment type="caution">
    <text evidence="1">The sequence shown here is derived from an EMBL/GenBank/DDBJ whole genome shotgun (WGS) entry which is preliminary data.</text>
</comment>
<name>A0ACB6ZBP6_THEGA</name>
<proteinExistence type="predicted"/>
<evidence type="ECO:0000313" key="1">
    <source>
        <dbReference type="EMBL" id="KAF9647023.1"/>
    </source>
</evidence>
<dbReference type="EMBL" id="MU118043">
    <property type="protein sequence ID" value="KAF9647023.1"/>
    <property type="molecule type" value="Genomic_DNA"/>
</dbReference>
<evidence type="ECO:0000313" key="2">
    <source>
        <dbReference type="Proteomes" id="UP000886501"/>
    </source>
</evidence>
<protein>
    <submittedName>
        <fullName evidence="1">Uncharacterized protein</fullName>
    </submittedName>
</protein>
<keyword evidence="2" id="KW-1185">Reference proteome</keyword>
<organism evidence="1 2">
    <name type="scientific">Thelephora ganbajun</name>
    <name type="common">Ganba fungus</name>
    <dbReference type="NCBI Taxonomy" id="370292"/>
    <lineage>
        <taxon>Eukaryota</taxon>
        <taxon>Fungi</taxon>
        <taxon>Dikarya</taxon>
        <taxon>Basidiomycota</taxon>
        <taxon>Agaricomycotina</taxon>
        <taxon>Agaricomycetes</taxon>
        <taxon>Thelephorales</taxon>
        <taxon>Thelephoraceae</taxon>
        <taxon>Thelephora</taxon>
    </lineage>
</organism>
<reference evidence="1" key="1">
    <citation type="submission" date="2019-10" db="EMBL/GenBank/DDBJ databases">
        <authorList>
            <consortium name="DOE Joint Genome Institute"/>
            <person name="Kuo A."/>
            <person name="Miyauchi S."/>
            <person name="Kiss E."/>
            <person name="Drula E."/>
            <person name="Kohler A."/>
            <person name="Sanchez-Garcia M."/>
            <person name="Andreopoulos B."/>
            <person name="Barry K.W."/>
            <person name="Bonito G."/>
            <person name="Buee M."/>
            <person name="Carver A."/>
            <person name="Chen C."/>
            <person name="Cichocki N."/>
            <person name="Clum A."/>
            <person name="Culley D."/>
            <person name="Crous P.W."/>
            <person name="Fauchery L."/>
            <person name="Girlanda M."/>
            <person name="Hayes R."/>
            <person name="Keri Z."/>
            <person name="Labutti K."/>
            <person name="Lipzen A."/>
            <person name="Lombard V."/>
            <person name="Magnuson J."/>
            <person name="Maillard F."/>
            <person name="Morin E."/>
            <person name="Murat C."/>
            <person name="Nolan M."/>
            <person name="Ohm R."/>
            <person name="Pangilinan J."/>
            <person name="Pereira M."/>
            <person name="Perotto S."/>
            <person name="Peter M."/>
            <person name="Riley R."/>
            <person name="Sitrit Y."/>
            <person name="Stielow B."/>
            <person name="Szollosi G."/>
            <person name="Zifcakova L."/>
            <person name="Stursova M."/>
            <person name="Spatafora J.W."/>
            <person name="Tedersoo L."/>
            <person name="Vaario L.-M."/>
            <person name="Yamada A."/>
            <person name="Yan M."/>
            <person name="Wang P."/>
            <person name="Xu J."/>
            <person name="Bruns T."/>
            <person name="Baldrian P."/>
            <person name="Vilgalys R."/>
            <person name="Henrissat B."/>
            <person name="Grigoriev I.V."/>
            <person name="Hibbett D."/>
            <person name="Nagy L.G."/>
            <person name="Martin F.M."/>
        </authorList>
    </citation>
    <scope>NUCLEOTIDE SEQUENCE</scope>
    <source>
        <strain evidence="1">P2</strain>
    </source>
</reference>
<dbReference type="Proteomes" id="UP000886501">
    <property type="component" value="Unassembled WGS sequence"/>
</dbReference>
<accession>A0ACB6ZBP6</accession>